<evidence type="ECO:0000259" key="11">
    <source>
        <dbReference type="PROSITE" id="PS50885"/>
    </source>
</evidence>
<dbReference type="InterPro" id="IPR033463">
    <property type="entry name" value="sCache_3"/>
</dbReference>
<dbReference type="Gene3D" id="3.30.450.20">
    <property type="entry name" value="PAS domain"/>
    <property type="match status" value="1"/>
</dbReference>
<dbReference type="RefSeq" id="WP_268050475.1">
    <property type="nucleotide sequence ID" value="NZ_JAPQES010000004.1"/>
</dbReference>
<dbReference type="SMART" id="SM00283">
    <property type="entry name" value="MA"/>
    <property type="match status" value="1"/>
</dbReference>
<sequence>MKKAKEVKGQLSLKLKIAITSLMVLFAALLVFSTVSLKIVNKKIEQQMKTDGNMIVEQIRDQISTNFVIEQEIEKVLEDKIVGTAYLLGKIPNISNAYLTQISEELGVEEINISDSNGTIIYSNLSENINYKYPNKHMVQSILKNKESKIVEDIRESSVKKGEFYKYGAVAMSNGGFVQVGILATNINKVLHNVNTQTIIDKLGENENLVYALTIGKDVKVNTHTDKARIGKVLDDAGSIAAARDGKVYSSTYTYKGEEVYDVLLPTYKGDKHIGAVNIGLSMKNVRAAKKDLMFNSIFIIVISFIIGATLLIYLISKLMKPLKELEMVAKEVAQGDLTKKVNINSNDEIGILAHSFNEMINNLKNITGKINSISEQLLTSSETLLQSTEQSSAVSQEIATATQELAEGSEKQVKATEKISFNSTELVNNMGDIYEEVKSVVKMADETNYLAKDGKNKMNDMVRQINVIKDKVIYSNNVIEELQVTSSQIGNIVEIIDSIASQTNLLALNASIEAARAGEAGKGFVVVAEEVRKLAEETMNSSNSIKELIETTQSNTRLAIEAIHEGTEETDKGEATVQNVELSLGQILEGFELTKNRLDIVNKKITNSNEKIEYMAKYVDNVAAISEESAASTEEVTASIEEQTTTIEEISFAVKDLKQMAEELQQSVKIFRLS</sequence>
<keyword evidence="6 8" id="KW-0807">Transducer</keyword>
<dbReference type="SUPFAM" id="SSF58104">
    <property type="entry name" value="Methyl-accepting chemotaxis protein (MCP) signaling domain"/>
    <property type="match status" value="1"/>
</dbReference>
<evidence type="ECO:0000256" key="4">
    <source>
        <dbReference type="ARBA" id="ARBA00022989"/>
    </source>
</evidence>
<dbReference type="EMBL" id="JAPQES010000004">
    <property type="protein sequence ID" value="MCY6371620.1"/>
    <property type="molecule type" value="Genomic_DNA"/>
</dbReference>
<comment type="similarity">
    <text evidence="7">Belongs to the methyl-accepting chemotaxis (MCP) protein family.</text>
</comment>
<dbReference type="SMART" id="SM00304">
    <property type="entry name" value="HAMP"/>
    <property type="match status" value="2"/>
</dbReference>
<reference evidence="12" key="1">
    <citation type="submission" date="2022-12" db="EMBL/GenBank/DDBJ databases">
        <authorList>
            <person name="Wang J."/>
        </authorList>
    </citation>
    <scope>NUCLEOTIDE SEQUENCE</scope>
    <source>
        <strain evidence="12">HY-42-06</strain>
    </source>
</reference>
<feature type="domain" description="HAMP" evidence="11">
    <location>
        <begin position="317"/>
        <end position="369"/>
    </location>
</feature>
<evidence type="ECO:0000256" key="8">
    <source>
        <dbReference type="PROSITE-ProRule" id="PRU00284"/>
    </source>
</evidence>
<dbReference type="PANTHER" id="PTHR32089">
    <property type="entry name" value="METHYL-ACCEPTING CHEMOTAXIS PROTEIN MCPB"/>
    <property type="match status" value="1"/>
</dbReference>
<dbReference type="CDD" id="cd06225">
    <property type="entry name" value="HAMP"/>
    <property type="match status" value="1"/>
</dbReference>
<name>A0ABT4CRD9_9CLOT</name>
<comment type="subcellular location">
    <subcellularLocation>
        <location evidence="1">Cell membrane</location>
        <topology evidence="1">Multi-pass membrane protein</topology>
    </subcellularLocation>
</comment>
<dbReference type="InterPro" id="IPR003660">
    <property type="entry name" value="HAMP_dom"/>
</dbReference>
<evidence type="ECO:0000256" key="7">
    <source>
        <dbReference type="ARBA" id="ARBA00029447"/>
    </source>
</evidence>
<dbReference type="Pfam" id="PF17203">
    <property type="entry name" value="sCache_3_2"/>
    <property type="match status" value="1"/>
</dbReference>
<dbReference type="SUPFAM" id="SSF103190">
    <property type="entry name" value="Sensory domain-like"/>
    <property type="match status" value="2"/>
</dbReference>
<gene>
    <name evidence="12" type="ORF">OXH55_13305</name>
</gene>
<evidence type="ECO:0000259" key="10">
    <source>
        <dbReference type="PROSITE" id="PS50111"/>
    </source>
</evidence>
<evidence type="ECO:0000256" key="5">
    <source>
        <dbReference type="ARBA" id="ARBA00023136"/>
    </source>
</evidence>
<dbReference type="InterPro" id="IPR004089">
    <property type="entry name" value="MCPsignal_dom"/>
</dbReference>
<feature type="transmembrane region" description="Helical" evidence="9">
    <location>
        <begin position="17"/>
        <end position="40"/>
    </location>
</feature>
<keyword evidence="4 9" id="KW-1133">Transmembrane helix</keyword>
<keyword evidence="2" id="KW-1003">Cell membrane</keyword>
<comment type="caution">
    <text evidence="12">The sequence shown here is derived from an EMBL/GenBank/DDBJ whole genome shotgun (WGS) entry which is preliminary data.</text>
</comment>
<evidence type="ECO:0000313" key="12">
    <source>
        <dbReference type="EMBL" id="MCY6371620.1"/>
    </source>
</evidence>
<evidence type="ECO:0000256" key="1">
    <source>
        <dbReference type="ARBA" id="ARBA00004651"/>
    </source>
</evidence>
<dbReference type="PROSITE" id="PS50885">
    <property type="entry name" value="HAMP"/>
    <property type="match status" value="1"/>
</dbReference>
<keyword evidence="3 9" id="KW-0812">Transmembrane</keyword>
<proteinExistence type="inferred from homology"/>
<dbReference type="Proteomes" id="UP001079657">
    <property type="component" value="Unassembled WGS sequence"/>
</dbReference>
<accession>A0ABT4CRD9</accession>
<evidence type="ECO:0000256" key="9">
    <source>
        <dbReference type="SAM" id="Phobius"/>
    </source>
</evidence>
<dbReference type="PROSITE" id="PS50111">
    <property type="entry name" value="CHEMOTAXIS_TRANSDUC_2"/>
    <property type="match status" value="1"/>
</dbReference>
<evidence type="ECO:0000313" key="13">
    <source>
        <dbReference type="Proteomes" id="UP001079657"/>
    </source>
</evidence>
<dbReference type="CDD" id="cd11386">
    <property type="entry name" value="MCP_signal"/>
    <property type="match status" value="1"/>
</dbReference>
<keyword evidence="5 9" id="KW-0472">Membrane</keyword>
<dbReference type="InterPro" id="IPR029151">
    <property type="entry name" value="Sensor-like_sf"/>
</dbReference>
<feature type="domain" description="Methyl-accepting transducer" evidence="10">
    <location>
        <begin position="388"/>
        <end position="645"/>
    </location>
</feature>
<dbReference type="PANTHER" id="PTHR32089:SF112">
    <property type="entry name" value="LYSOZYME-LIKE PROTEIN-RELATED"/>
    <property type="match status" value="1"/>
</dbReference>
<protein>
    <submittedName>
        <fullName evidence="12">Methyl-accepting chemotaxis protein</fullName>
    </submittedName>
</protein>
<feature type="transmembrane region" description="Helical" evidence="9">
    <location>
        <begin position="293"/>
        <end position="316"/>
    </location>
</feature>
<evidence type="ECO:0000256" key="6">
    <source>
        <dbReference type="ARBA" id="ARBA00023224"/>
    </source>
</evidence>
<evidence type="ECO:0000256" key="2">
    <source>
        <dbReference type="ARBA" id="ARBA00022475"/>
    </source>
</evidence>
<evidence type="ECO:0000256" key="3">
    <source>
        <dbReference type="ARBA" id="ARBA00022692"/>
    </source>
</evidence>
<keyword evidence="13" id="KW-1185">Reference proteome</keyword>
<dbReference type="Pfam" id="PF00672">
    <property type="entry name" value="HAMP"/>
    <property type="match status" value="1"/>
</dbReference>
<organism evidence="12 13">
    <name type="scientific">Clostridium ganghwense</name>
    <dbReference type="NCBI Taxonomy" id="312089"/>
    <lineage>
        <taxon>Bacteria</taxon>
        <taxon>Bacillati</taxon>
        <taxon>Bacillota</taxon>
        <taxon>Clostridia</taxon>
        <taxon>Eubacteriales</taxon>
        <taxon>Clostridiaceae</taxon>
        <taxon>Clostridium</taxon>
    </lineage>
</organism>
<dbReference type="Pfam" id="PF00015">
    <property type="entry name" value="MCPsignal"/>
    <property type="match status" value="1"/>
</dbReference>
<dbReference type="Gene3D" id="6.10.340.10">
    <property type="match status" value="1"/>
</dbReference>
<dbReference type="Gene3D" id="1.10.287.950">
    <property type="entry name" value="Methyl-accepting chemotaxis protein"/>
    <property type="match status" value="1"/>
</dbReference>